<evidence type="ECO:0000313" key="2">
    <source>
        <dbReference type="EMBL" id="GHF94982.1"/>
    </source>
</evidence>
<keyword evidence="3" id="KW-1185">Reference proteome</keyword>
<evidence type="ECO:0000259" key="1">
    <source>
        <dbReference type="Pfam" id="PF13401"/>
    </source>
</evidence>
<dbReference type="Proteomes" id="UP000623842">
    <property type="component" value="Unassembled WGS sequence"/>
</dbReference>
<name>A0A919BJ51_9GAMM</name>
<evidence type="ECO:0000313" key="3">
    <source>
        <dbReference type="Proteomes" id="UP000623842"/>
    </source>
</evidence>
<proteinExistence type="predicted"/>
<reference evidence="2" key="2">
    <citation type="submission" date="2020-09" db="EMBL/GenBank/DDBJ databases">
        <authorList>
            <person name="Sun Q."/>
            <person name="Kim S."/>
        </authorList>
    </citation>
    <scope>NUCLEOTIDE SEQUENCE</scope>
    <source>
        <strain evidence="2">KCTC 42731</strain>
    </source>
</reference>
<reference evidence="2" key="1">
    <citation type="journal article" date="2014" name="Int. J. Syst. Evol. Microbiol.">
        <title>Complete genome sequence of Corynebacterium casei LMG S-19264T (=DSM 44701T), isolated from a smear-ripened cheese.</title>
        <authorList>
            <consortium name="US DOE Joint Genome Institute (JGI-PGF)"/>
            <person name="Walter F."/>
            <person name="Albersmeier A."/>
            <person name="Kalinowski J."/>
            <person name="Ruckert C."/>
        </authorList>
    </citation>
    <scope>NUCLEOTIDE SEQUENCE</scope>
    <source>
        <strain evidence="2">KCTC 42731</strain>
    </source>
</reference>
<sequence length="465" mass="52854">MGFQVAQYYKLNSPLLSGNPLIECLPLRLSQEAFWDAVVDLVEVPEKLDSFDVETRELLASEIMKSVCPTSEYFDIYCDLLNTLKEGFISRNPLDSNTEKWKNNIATKTYQRTRTTAPNIKFTGISGMGKTTVVDSILALIPPVLIHPHDGPFGVETTHINYIKVNIPGEADSKSICLAIASKIDAVYGTDYETQYGALKRSVCIDKIITLCTTLLIGMIIFDEIHNICFSSPNERALIFTLFDRFSHEARIPTIKIGTFKANRLSNKVFTNARRLGMPVDWANFSAESEDWKMLVEYAWSYQLTNEYQELTQELAQRVYEYTCGVPHCLFFLIEQANKYCLRNGIDKFSKEVLATVFNLKFSIMKPAILALKHGKIDAFDDLMTTNSDLDVETTKLIKKLLKIADENKFTGQESKAIIEQIEPYMMEYSFTKKELATFKRLEKQVASVPSNLPKEDDGYEDLPI</sequence>
<dbReference type="InterPro" id="IPR049945">
    <property type="entry name" value="AAA_22"/>
</dbReference>
<organism evidence="2 3">
    <name type="scientific">Thalassotalea marina</name>
    <dbReference type="NCBI Taxonomy" id="1673741"/>
    <lineage>
        <taxon>Bacteria</taxon>
        <taxon>Pseudomonadati</taxon>
        <taxon>Pseudomonadota</taxon>
        <taxon>Gammaproteobacteria</taxon>
        <taxon>Alteromonadales</taxon>
        <taxon>Colwelliaceae</taxon>
        <taxon>Thalassotalea</taxon>
    </lineage>
</organism>
<dbReference type="InterPro" id="IPR027417">
    <property type="entry name" value="P-loop_NTPase"/>
</dbReference>
<dbReference type="RefSeq" id="WP_189770876.1">
    <property type="nucleotide sequence ID" value="NZ_BNCK01000005.1"/>
</dbReference>
<feature type="domain" description="ORC1/DEAH AAA+ ATPase" evidence="1">
    <location>
        <begin position="116"/>
        <end position="259"/>
    </location>
</feature>
<gene>
    <name evidence="2" type="ORF">GCM10017161_24110</name>
</gene>
<dbReference type="EMBL" id="BNCK01000005">
    <property type="protein sequence ID" value="GHF94982.1"/>
    <property type="molecule type" value="Genomic_DNA"/>
</dbReference>
<accession>A0A919BJ51</accession>
<dbReference type="Gene3D" id="3.40.50.300">
    <property type="entry name" value="P-loop containing nucleotide triphosphate hydrolases"/>
    <property type="match status" value="1"/>
</dbReference>
<dbReference type="SUPFAM" id="SSF52540">
    <property type="entry name" value="P-loop containing nucleoside triphosphate hydrolases"/>
    <property type="match status" value="1"/>
</dbReference>
<dbReference type="GO" id="GO:0016887">
    <property type="term" value="F:ATP hydrolysis activity"/>
    <property type="evidence" value="ECO:0007669"/>
    <property type="project" value="InterPro"/>
</dbReference>
<protein>
    <recommendedName>
        <fullName evidence="1">ORC1/DEAH AAA+ ATPase domain-containing protein</fullName>
    </recommendedName>
</protein>
<comment type="caution">
    <text evidence="2">The sequence shown here is derived from an EMBL/GenBank/DDBJ whole genome shotgun (WGS) entry which is preliminary data.</text>
</comment>
<dbReference type="AlphaFoldDB" id="A0A919BJ51"/>
<dbReference type="Pfam" id="PF13401">
    <property type="entry name" value="AAA_22"/>
    <property type="match status" value="1"/>
</dbReference>